<evidence type="ECO:0000259" key="1">
    <source>
        <dbReference type="Pfam" id="PF07727"/>
    </source>
</evidence>
<sequence>MTAEMEALEKNATWELVSLPVGKSTVGCRWVFTIKHKADGSVERFKARLVAKGYTQSYGVDYEETFAPVAKLNTVRVLLSLAANQDWPLLQFDVKNAFLHGDLIEEVYMDPPPGIPRYSNISMVCKLKKALYGLKQSPRAWFGRFTKSMKFFGYTQSNSDHTLFLKHNHGKITALIIYVDDMIVTGNDPNEISSLQRYLASNFDMKQLGDLKYFLGIEVARSKHGIFLSQRKYVLDLLTETGMLGCKPIETPIEQNHKNFCCADAPSTDRQRYQRLVGKLIYLSHTRPDIAYAVNVVSQFMHDPRKPHMDAVERILRYLKSAPGKGLLFSNHGHLKVEGYTDADWAGSADDRKSTAGYLTFVGGNLVTWRSKKQQVVARSSAEAEFRGMAVGICELLWIKNLLKDLGCEQEDAMKLYCDNKSAIEIAHNPVQHDRTKHVEIDRHFIKEKIEAGIIAFPFVKSEQQLADMLTKAVTSRTLAGSLDKLGMCDIHAPT</sequence>
<reference evidence="3" key="1">
    <citation type="journal article" date="2018" name="Nat. Plants">
        <title>Whole-genome landscape of Medicago truncatula symbiotic genes.</title>
        <authorList>
            <person name="Pecrix Y."/>
            <person name="Staton S.E."/>
            <person name="Sallet E."/>
            <person name="Lelandais-Briere C."/>
            <person name="Moreau S."/>
            <person name="Carrere S."/>
            <person name="Blein T."/>
            <person name="Jardinaud M.F."/>
            <person name="Latrasse D."/>
            <person name="Zouine M."/>
            <person name="Zahm M."/>
            <person name="Kreplak J."/>
            <person name="Mayjonade B."/>
            <person name="Satge C."/>
            <person name="Perez M."/>
            <person name="Cauet S."/>
            <person name="Marande W."/>
            <person name="Chantry-Darmon C."/>
            <person name="Lopez-Roques C."/>
            <person name="Bouchez O."/>
            <person name="Berard A."/>
            <person name="Debelle F."/>
            <person name="Munos S."/>
            <person name="Bendahmane A."/>
            <person name="Berges H."/>
            <person name="Niebel A."/>
            <person name="Buitink J."/>
            <person name="Frugier F."/>
            <person name="Benhamed M."/>
            <person name="Crespi M."/>
            <person name="Gouzy J."/>
            <person name="Gamas P."/>
        </authorList>
    </citation>
    <scope>NUCLEOTIDE SEQUENCE [LARGE SCALE GENOMIC DNA]</scope>
    <source>
        <strain evidence="3">cv. Jemalong A17</strain>
    </source>
</reference>
<dbReference type="PANTHER" id="PTHR11439">
    <property type="entry name" value="GAG-POL-RELATED RETROTRANSPOSON"/>
    <property type="match status" value="1"/>
</dbReference>
<feature type="domain" description="Reverse transcriptase Ty1/copia-type" evidence="1">
    <location>
        <begin position="11"/>
        <end position="254"/>
    </location>
</feature>
<organism evidence="2 3">
    <name type="scientific">Medicago truncatula</name>
    <name type="common">Barrel medic</name>
    <name type="synonym">Medicago tribuloides</name>
    <dbReference type="NCBI Taxonomy" id="3880"/>
    <lineage>
        <taxon>Eukaryota</taxon>
        <taxon>Viridiplantae</taxon>
        <taxon>Streptophyta</taxon>
        <taxon>Embryophyta</taxon>
        <taxon>Tracheophyta</taxon>
        <taxon>Spermatophyta</taxon>
        <taxon>Magnoliopsida</taxon>
        <taxon>eudicotyledons</taxon>
        <taxon>Gunneridae</taxon>
        <taxon>Pentapetalae</taxon>
        <taxon>rosids</taxon>
        <taxon>fabids</taxon>
        <taxon>Fabales</taxon>
        <taxon>Fabaceae</taxon>
        <taxon>Papilionoideae</taxon>
        <taxon>50 kb inversion clade</taxon>
        <taxon>NPAAA clade</taxon>
        <taxon>Hologalegina</taxon>
        <taxon>IRL clade</taxon>
        <taxon>Trifolieae</taxon>
        <taxon>Medicago</taxon>
    </lineage>
</organism>
<dbReference type="EMBL" id="PSQE01000007">
    <property type="protein sequence ID" value="RHN44423.1"/>
    <property type="molecule type" value="Genomic_DNA"/>
</dbReference>
<evidence type="ECO:0000313" key="2">
    <source>
        <dbReference type="EMBL" id="RHN44423.1"/>
    </source>
</evidence>
<proteinExistence type="predicted"/>
<gene>
    <name evidence="2" type="ORF">MtrunA17_Chr7g0219281</name>
</gene>
<evidence type="ECO:0000313" key="3">
    <source>
        <dbReference type="Proteomes" id="UP000265566"/>
    </source>
</evidence>
<keyword evidence="2" id="KW-0548">Nucleotidyltransferase</keyword>
<dbReference type="Proteomes" id="UP000265566">
    <property type="component" value="Chromosome 7"/>
</dbReference>
<dbReference type="AlphaFoldDB" id="A0A396GV74"/>
<keyword evidence="2" id="KW-0808">Transferase</keyword>
<dbReference type="PANTHER" id="PTHR11439:SF467">
    <property type="entry name" value="INTEGRASE CATALYTIC DOMAIN-CONTAINING PROTEIN"/>
    <property type="match status" value="1"/>
</dbReference>
<dbReference type="GO" id="GO:0003964">
    <property type="term" value="F:RNA-directed DNA polymerase activity"/>
    <property type="evidence" value="ECO:0007669"/>
    <property type="project" value="UniProtKB-KW"/>
</dbReference>
<dbReference type="SUPFAM" id="SSF56672">
    <property type="entry name" value="DNA/RNA polymerases"/>
    <property type="match status" value="1"/>
</dbReference>
<dbReference type="EC" id="2.7.7.49" evidence="2"/>
<dbReference type="InterPro" id="IPR013103">
    <property type="entry name" value="RVT_2"/>
</dbReference>
<dbReference type="Gramene" id="rna38542">
    <property type="protein sequence ID" value="RHN44423.1"/>
    <property type="gene ID" value="gene38542"/>
</dbReference>
<accession>A0A396GV74</accession>
<protein>
    <submittedName>
        <fullName evidence="2">Putative RNA-directed DNA polymerase</fullName>
        <ecNumber evidence="2">2.7.7.49</ecNumber>
    </submittedName>
</protein>
<dbReference type="Pfam" id="PF07727">
    <property type="entry name" value="RVT_2"/>
    <property type="match status" value="1"/>
</dbReference>
<keyword evidence="2" id="KW-0695">RNA-directed DNA polymerase</keyword>
<dbReference type="CDD" id="cd09272">
    <property type="entry name" value="RNase_HI_RT_Ty1"/>
    <property type="match status" value="1"/>
</dbReference>
<name>A0A396GV74_MEDTR</name>
<comment type="caution">
    <text evidence="2">The sequence shown here is derived from an EMBL/GenBank/DDBJ whole genome shotgun (WGS) entry which is preliminary data.</text>
</comment>
<dbReference type="InterPro" id="IPR043502">
    <property type="entry name" value="DNA/RNA_pol_sf"/>
</dbReference>